<dbReference type="InterPro" id="IPR028883">
    <property type="entry name" value="tRNA_aden_deaminase"/>
</dbReference>
<dbReference type="RefSeq" id="WP_169102631.1">
    <property type="nucleotide sequence ID" value="NZ_JABBVZ010000114.1"/>
</dbReference>
<feature type="binding site" evidence="8">
    <location>
        <position position="83"/>
    </location>
    <ligand>
        <name>Zn(2+)</name>
        <dbReference type="ChEBI" id="CHEBI:29105"/>
        <note>catalytic</note>
    </ligand>
</feature>
<dbReference type="GO" id="GO:0008270">
    <property type="term" value="F:zinc ion binding"/>
    <property type="evidence" value="ECO:0007669"/>
    <property type="project" value="UniProtKB-UniRule"/>
</dbReference>
<comment type="caution">
    <text evidence="10">The sequence shown here is derived from an EMBL/GenBank/DDBJ whole genome shotgun (WGS) entry which is preliminary data.</text>
</comment>
<keyword evidence="5 8" id="KW-0378">Hydrolase</keyword>
<keyword evidence="11" id="KW-1185">Reference proteome</keyword>
<evidence type="ECO:0000256" key="5">
    <source>
        <dbReference type="ARBA" id="ARBA00022801"/>
    </source>
</evidence>
<evidence type="ECO:0000256" key="7">
    <source>
        <dbReference type="ARBA" id="ARBA00048045"/>
    </source>
</evidence>
<dbReference type="InterPro" id="IPR016192">
    <property type="entry name" value="APOBEC/CMP_deaminase_Zn-bd"/>
</dbReference>
<evidence type="ECO:0000256" key="8">
    <source>
        <dbReference type="HAMAP-Rule" id="MF_00972"/>
    </source>
</evidence>
<gene>
    <name evidence="8" type="primary">tadA</name>
    <name evidence="10" type="ORF">HIJ39_19350</name>
</gene>
<comment type="cofactor">
    <cofactor evidence="8">
        <name>Zn(2+)</name>
        <dbReference type="ChEBI" id="CHEBI:29105"/>
    </cofactor>
    <text evidence="8">Binds 1 zinc ion per subunit.</text>
</comment>
<feature type="active site" description="Proton donor" evidence="8">
    <location>
        <position position="55"/>
    </location>
</feature>
<comment type="subunit">
    <text evidence="2 8">Homodimer.</text>
</comment>
<comment type="catalytic activity">
    <reaction evidence="7 8">
        <text>adenosine(34) in tRNA + H2O + H(+) = inosine(34) in tRNA + NH4(+)</text>
        <dbReference type="Rhea" id="RHEA:43168"/>
        <dbReference type="Rhea" id="RHEA-COMP:10373"/>
        <dbReference type="Rhea" id="RHEA-COMP:10374"/>
        <dbReference type="ChEBI" id="CHEBI:15377"/>
        <dbReference type="ChEBI" id="CHEBI:15378"/>
        <dbReference type="ChEBI" id="CHEBI:28938"/>
        <dbReference type="ChEBI" id="CHEBI:74411"/>
        <dbReference type="ChEBI" id="CHEBI:82852"/>
        <dbReference type="EC" id="3.5.4.33"/>
    </reaction>
</comment>
<dbReference type="AlphaFoldDB" id="A0A7Y0L8K8"/>
<dbReference type="HAMAP" id="MF_00972">
    <property type="entry name" value="tRNA_aden_deaminase"/>
    <property type="match status" value="1"/>
</dbReference>
<dbReference type="EC" id="3.5.4.33" evidence="8"/>
<evidence type="ECO:0000256" key="1">
    <source>
        <dbReference type="ARBA" id="ARBA00010669"/>
    </source>
</evidence>
<comment type="function">
    <text evidence="8">Catalyzes the deamination of adenosine to inosine at the wobble position 34 of tRNA(Arg2).</text>
</comment>
<evidence type="ECO:0000256" key="6">
    <source>
        <dbReference type="ARBA" id="ARBA00022833"/>
    </source>
</evidence>
<comment type="similarity">
    <text evidence="1">Belongs to the cytidine and deoxycytidylate deaminase family. ADAT2 subfamily.</text>
</comment>
<evidence type="ECO:0000313" key="11">
    <source>
        <dbReference type="Proteomes" id="UP000533476"/>
    </source>
</evidence>
<accession>A0A7Y0L8K8</accession>
<dbReference type="GO" id="GO:0002100">
    <property type="term" value="P:tRNA wobble adenosine to inosine editing"/>
    <property type="evidence" value="ECO:0007669"/>
    <property type="project" value="UniProtKB-UniRule"/>
</dbReference>
<dbReference type="Gene3D" id="3.40.140.10">
    <property type="entry name" value="Cytidine Deaminase, domain 2"/>
    <property type="match status" value="1"/>
</dbReference>
<evidence type="ECO:0000256" key="4">
    <source>
        <dbReference type="ARBA" id="ARBA00022723"/>
    </source>
</evidence>
<dbReference type="CDD" id="cd01285">
    <property type="entry name" value="nucleoside_deaminase"/>
    <property type="match status" value="1"/>
</dbReference>
<proteinExistence type="inferred from homology"/>
<dbReference type="Pfam" id="PF14437">
    <property type="entry name" value="MafB19-deam"/>
    <property type="match status" value="1"/>
</dbReference>
<organism evidence="10 11">
    <name type="scientific">Sulfobacillus harzensis</name>
    <dbReference type="NCBI Taxonomy" id="2729629"/>
    <lineage>
        <taxon>Bacteria</taxon>
        <taxon>Bacillati</taxon>
        <taxon>Bacillota</taxon>
        <taxon>Clostridia</taxon>
        <taxon>Eubacteriales</taxon>
        <taxon>Clostridiales Family XVII. Incertae Sedis</taxon>
        <taxon>Sulfobacillus</taxon>
    </lineage>
</organism>
<feature type="binding site" evidence="8">
    <location>
        <position position="86"/>
    </location>
    <ligand>
        <name>Zn(2+)</name>
        <dbReference type="ChEBI" id="CHEBI:29105"/>
        <note>catalytic</note>
    </ligand>
</feature>
<evidence type="ECO:0000256" key="2">
    <source>
        <dbReference type="ARBA" id="ARBA00011738"/>
    </source>
</evidence>
<dbReference type="FunFam" id="3.40.140.10:FF:000005">
    <property type="entry name" value="tRNA-specific adenosine deaminase"/>
    <property type="match status" value="1"/>
</dbReference>
<dbReference type="EMBL" id="JABBVZ010000114">
    <property type="protein sequence ID" value="NMP24480.1"/>
    <property type="molecule type" value="Genomic_DNA"/>
</dbReference>
<dbReference type="InterPro" id="IPR002125">
    <property type="entry name" value="CMP_dCMP_dom"/>
</dbReference>
<feature type="domain" description="CMP/dCMP-type deaminase" evidence="9">
    <location>
        <begin position="1"/>
        <end position="121"/>
    </location>
</feature>
<protein>
    <recommendedName>
        <fullName evidence="8">tRNA-specific adenosine deaminase</fullName>
        <ecNumber evidence="8">3.5.4.33</ecNumber>
    </recommendedName>
</protein>
<keyword evidence="3 8" id="KW-0819">tRNA processing</keyword>
<keyword evidence="4 8" id="KW-0479">Metal-binding</keyword>
<sequence>MDWTAPMRVALDEAAMAARSGDVPVGAVLLDSQGRIIARNHNRREANLDPTAHAEILVLREAGAKLGGWRVPDATLVVTLEPCAMCAGAIVLARIARLVIGTLDPKTGAVASLYQLANDSRLNHQVEVVAGVLQEEASQQLKNFFSERRKKN</sequence>
<evidence type="ECO:0000313" key="10">
    <source>
        <dbReference type="EMBL" id="NMP24480.1"/>
    </source>
</evidence>
<evidence type="ECO:0000256" key="3">
    <source>
        <dbReference type="ARBA" id="ARBA00022694"/>
    </source>
</evidence>
<dbReference type="PROSITE" id="PS00903">
    <property type="entry name" value="CYT_DCMP_DEAMINASES_1"/>
    <property type="match status" value="1"/>
</dbReference>
<keyword evidence="6 8" id="KW-0862">Zinc</keyword>
<dbReference type="PROSITE" id="PS51747">
    <property type="entry name" value="CYT_DCMP_DEAMINASES_2"/>
    <property type="match status" value="1"/>
</dbReference>
<reference evidence="10 11" key="1">
    <citation type="submission" date="2020-04" db="EMBL/GenBank/DDBJ databases">
        <authorList>
            <person name="Zhang R."/>
            <person name="Schippers A."/>
        </authorList>
    </citation>
    <scope>NUCLEOTIDE SEQUENCE [LARGE SCALE GENOMIC DNA]</scope>
    <source>
        <strain evidence="10 11">DSM 109850</strain>
    </source>
</reference>
<dbReference type="NCBIfam" id="NF008113">
    <property type="entry name" value="PRK10860.1"/>
    <property type="match status" value="1"/>
</dbReference>
<dbReference type="PANTHER" id="PTHR11079">
    <property type="entry name" value="CYTOSINE DEAMINASE FAMILY MEMBER"/>
    <property type="match status" value="1"/>
</dbReference>
<dbReference type="Proteomes" id="UP000533476">
    <property type="component" value="Unassembled WGS sequence"/>
</dbReference>
<dbReference type="GO" id="GO:0052717">
    <property type="term" value="F:tRNA-specific adenosine-34 deaminase activity"/>
    <property type="evidence" value="ECO:0007669"/>
    <property type="project" value="UniProtKB-UniRule"/>
</dbReference>
<dbReference type="SUPFAM" id="SSF53927">
    <property type="entry name" value="Cytidine deaminase-like"/>
    <property type="match status" value="1"/>
</dbReference>
<dbReference type="InterPro" id="IPR016193">
    <property type="entry name" value="Cytidine_deaminase-like"/>
</dbReference>
<evidence type="ECO:0000259" key="9">
    <source>
        <dbReference type="PROSITE" id="PS51747"/>
    </source>
</evidence>
<dbReference type="InterPro" id="IPR058535">
    <property type="entry name" value="MafB19-deam"/>
</dbReference>
<dbReference type="PANTHER" id="PTHR11079:SF202">
    <property type="entry name" value="TRNA-SPECIFIC ADENOSINE DEAMINASE"/>
    <property type="match status" value="1"/>
</dbReference>
<name>A0A7Y0L8K8_9FIRM</name>
<feature type="binding site" evidence="8">
    <location>
        <position position="53"/>
    </location>
    <ligand>
        <name>Zn(2+)</name>
        <dbReference type="ChEBI" id="CHEBI:29105"/>
        <note>catalytic</note>
    </ligand>
</feature>